<evidence type="ECO:0000313" key="2">
    <source>
        <dbReference type="Proteomes" id="UP000270261"/>
    </source>
</evidence>
<evidence type="ECO:0000313" key="1">
    <source>
        <dbReference type="EMBL" id="RRN43829.1"/>
    </source>
</evidence>
<protein>
    <submittedName>
        <fullName evidence="1">Uncharacterized protein</fullName>
    </submittedName>
</protein>
<dbReference type="AlphaFoldDB" id="A0A3R8MW88"/>
<comment type="caution">
    <text evidence="1">The sequence shown here is derived from an EMBL/GenBank/DDBJ whole genome shotgun (WGS) entry which is preliminary data.</text>
</comment>
<keyword evidence="2" id="KW-1185">Reference proteome</keyword>
<sequence>MNTSLVNLRTTVNSATHEGHRDLLLQAALLAQGFAIDTEQTGRKASQKPRWRATSHDIDAQDIKHHLQELGFADHEFQIRMEFQRAWGCL</sequence>
<proteinExistence type="predicted"/>
<accession>A0A3R8MW88</accession>
<organism evidence="1 2">
    <name type="scientific">Lautropia dentalis</name>
    <dbReference type="NCBI Taxonomy" id="2490857"/>
    <lineage>
        <taxon>Bacteria</taxon>
        <taxon>Pseudomonadati</taxon>
        <taxon>Pseudomonadota</taxon>
        <taxon>Betaproteobacteria</taxon>
        <taxon>Burkholderiales</taxon>
        <taxon>Burkholderiaceae</taxon>
        <taxon>Lautropia</taxon>
    </lineage>
</organism>
<dbReference type="Proteomes" id="UP000270261">
    <property type="component" value="Unassembled WGS sequence"/>
</dbReference>
<reference evidence="1 2" key="1">
    <citation type="submission" date="2018-11" db="EMBL/GenBank/DDBJ databases">
        <title>Genome sequencing of Lautropia sp. KCOM 2505 (= ChDC F240).</title>
        <authorList>
            <person name="Kook J.-K."/>
            <person name="Park S.-N."/>
            <person name="Lim Y.K."/>
        </authorList>
    </citation>
    <scope>NUCLEOTIDE SEQUENCE [LARGE SCALE GENOMIC DNA]</scope>
    <source>
        <strain evidence="1 2">KCOM 2505</strain>
    </source>
</reference>
<dbReference type="OrthoDB" id="9892936at2"/>
<name>A0A3R8MW88_9BURK</name>
<gene>
    <name evidence="1" type="ORF">EHV23_10515</name>
</gene>
<dbReference type="EMBL" id="RRUE01000002">
    <property type="protein sequence ID" value="RRN43829.1"/>
    <property type="molecule type" value="Genomic_DNA"/>
</dbReference>
<dbReference type="RefSeq" id="WP_125096029.1">
    <property type="nucleotide sequence ID" value="NZ_RRUE01000002.1"/>
</dbReference>